<dbReference type="AlphaFoldDB" id="A0A2U2P959"/>
<evidence type="ECO:0008006" key="3">
    <source>
        <dbReference type="Google" id="ProtNLM"/>
    </source>
</evidence>
<gene>
    <name evidence="1" type="ORF">DDR33_24965</name>
</gene>
<dbReference type="Proteomes" id="UP000245647">
    <property type="component" value="Unassembled WGS sequence"/>
</dbReference>
<evidence type="ECO:0000313" key="2">
    <source>
        <dbReference type="Proteomes" id="UP000245647"/>
    </source>
</evidence>
<dbReference type="InterPro" id="IPR022385">
    <property type="entry name" value="Rhs_assc_core"/>
</dbReference>
<dbReference type="NCBIfam" id="TIGR03696">
    <property type="entry name" value="Rhs_assc_core"/>
    <property type="match status" value="1"/>
</dbReference>
<dbReference type="RefSeq" id="WP_317047476.1">
    <property type="nucleotide sequence ID" value="NZ_QEAS01000058.1"/>
</dbReference>
<organism evidence="1 2">
    <name type="scientific">Pararcticibacter amylolyticus</name>
    <dbReference type="NCBI Taxonomy" id="2173175"/>
    <lineage>
        <taxon>Bacteria</taxon>
        <taxon>Pseudomonadati</taxon>
        <taxon>Bacteroidota</taxon>
        <taxon>Sphingobacteriia</taxon>
        <taxon>Sphingobacteriales</taxon>
        <taxon>Sphingobacteriaceae</taxon>
        <taxon>Pararcticibacter</taxon>
    </lineage>
</organism>
<sequence length="315" mass="33950">GSEWQNDYGDLPDYYQTYYRNYDAALGRFLGVDPMAEASDAVSTYHYSGNNPVMYNDPLGDKKLEALPPHGSGSSWGAGTGLNQAVLDLAWAYWSVTPEDGKTYTYDDPASGFEWSPWAGGRITQEEWLARGGDPKLLATAVNPQFYSGGWVKKVTVTSTKTAPVNANTNSGGESSWLKTTSDIFGAAGLGMAAKTELLEWAVRSSYKSNNTREGWDLLRKTQKAWRTTNTLGKTGAKYLKFAKGLGVAGEVVGVASAGYQLINDPTAGNATRLAVQGAAIGAAFIPVVGWGISLGISTADMIWGDDFYKWIDEK</sequence>
<protein>
    <recommendedName>
        <fullName evidence="3">RHS repeat-associated core domain-containing protein</fullName>
    </recommendedName>
</protein>
<accession>A0A2U2P959</accession>
<reference evidence="1 2" key="1">
    <citation type="submission" date="2018-04" db="EMBL/GenBank/DDBJ databases">
        <title>Pedobacter chongqingensis sp. nov., isolated from a rottenly hemp rope.</title>
        <authorList>
            <person name="Cai Y."/>
        </authorList>
    </citation>
    <scope>NUCLEOTIDE SEQUENCE [LARGE SCALE GENOMIC DNA]</scope>
    <source>
        <strain evidence="1 2">FJ4-8</strain>
    </source>
</reference>
<keyword evidence="2" id="KW-1185">Reference proteome</keyword>
<proteinExistence type="predicted"/>
<feature type="non-terminal residue" evidence="1">
    <location>
        <position position="1"/>
    </location>
</feature>
<feature type="non-terminal residue" evidence="1">
    <location>
        <position position="315"/>
    </location>
</feature>
<evidence type="ECO:0000313" key="1">
    <source>
        <dbReference type="EMBL" id="PWG77921.1"/>
    </source>
</evidence>
<name>A0A2U2P959_9SPHI</name>
<comment type="caution">
    <text evidence="1">The sequence shown here is derived from an EMBL/GenBank/DDBJ whole genome shotgun (WGS) entry which is preliminary data.</text>
</comment>
<dbReference type="EMBL" id="QEAS01000058">
    <property type="protein sequence ID" value="PWG77921.1"/>
    <property type="molecule type" value="Genomic_DNA"/>
</dbReference>
<dbReference type="Gene3D" id="2.180.10.10">
    <property type="entry name" value="RHS repeat-associated core"/>
    <property type="match status" value="1"/>
</dbReference>